<dbReference type="Proteomes" id="UP001179600">
    <property type="component" value="Chromosome"/>
</dbReference>
<feature type="transmembrane region" description="Helical" evidence="1">
    <location>
        <begin position="6"/>
        <end position="28"/>
    </location>
</feature>
<sequence>MKKVGWSILIIVLVFMVGGLIYGVRYLFNYAIVSGDKDFIKKDNVVQLEKEWEFAPYETVSLVSRDDLKLKARMIRHPEKTSKVAVLAHGYMGQAAQMGEYAHYFYELGYDVLVPDNRAHGKSDGKYVGFGWLDRLDYVDWINQINELYEEEADIVLFGISMGAATVMMTSGEPLPPQVQAVIADCGYDTVENELRYQLKQMFNLPAFPLVPLTSLYTQYKVGYGFKEASAIKQLEKNKLPLLIIHGDQDDFVPTSMTEKLYQATKGPKELVIIKGAKHAESWDVDNEQYKQVVRQFLERHENTLEATH</sequence>
<keyword evidence="1" id="KW-1133">Transmembrane helix</keyword>
<dbReference type="InterPro" id="IPR029058">
    <property type="entry name" value="AB_hydrolase_fold"/>
</dbReference>
<evidence type="ECO:0000313" key="4">
    <source>
        <dbReference type="Proteomes" id="UP001179600"/>
    </source>
</evidence>
<keyword evidence="1" id="KW-0812">Transmembrane</keyword>
<proteinExistence type="predicted"/>
<name>A0AAE9XLB8_9ENTE</name>
<dbReference type="PANTHER" id="PTHR43358">
    <property type="entry name" value="ALPHA/BETA-HYDROLASE"/>
    <property type="match status" value="1"/>
</dbReference>
<reference evidence="3" key="1">
    <citation type="submission" date="2023-01" db="EMBL/GenBank/DDBJ databases">
        <title>Oxazolidinone resistance genes in florfenicol resistant enterococci from beef cattle and veal calves at slaughter.</title>
        <authorList>
            <person name="Biggel M."/>
        </authorList>
    </citation>
    <scope>NUCLEOTIDE SEQUENCE</scope>
    <source>
        <strain evidence="3">K204-1</strain>
    </source>
</reference>
<keyword evidence="3" id="KW-0378">Hydrolase</keyword>
<dbReference type="Gene3D" id="3.40.50.1820">
    <property type="entry name" value="alpha/beta hydrolase"/>
    <property type="match status" value="1"/>
</dbReference>
<organism evidence="3 4">
    <name type="scientific">Vagococcus lutrae</name>
    <dbReference type="NCBI Taxonomy" id="81947"/>
    <lineage>
        <taxon>Bacteria</taxon>
        <taxon>Bacillati</taxon>
        <taxon>Bacillota</taxon>
        <taxon>Bacilli</taxon>
        <taxon>Lactobacillales</taxon>
        <taxon>Enterococcaceae</taxon>
        <taxon>Vagococcus</taxon>
    </lineage>
</organism>
<evidence type="ECO:0000259" key="2">
    <source>
        <dbReference type="Pfam" id="PF12146"/>
    </source>
</evidence>
<keyword evidence="1" id="KW-0472">Membrane</keyword>
<feature type="domain" description="Serine aminopeptidase S33" evidence="2">
    <location>
        <begin position="81"/>
        <end position="183"/>
    </location>
</feature>
<dbReference type="AlphaFoldDB" id="A0AAE9XLB8"/>
<protein>
    <submittedName>
        <fullName evidence="3">Alpha/beta hydrolase</fullName>
    </submittedName>
</protein>
<dbReference type="PANTHER" id="PTHR43358:SF4">
    <property type="entry name" value="ALPHA_BETA HYDROLASE FOLD-1 DOMAIN-CONTAINING PROTEIN"/>
    <property type="match status" value="1"/>
</dbReference>
<gene>
    <name evidence="3" type="ORF">PML95_06465</name>
</gene>
<accession>A0AAE9XLB8</accession>
<dbReference type="EMBL" id="CP116507">
    <property type="protein sequence ID" value="WCG22043.1"/>
    <property type="molecule type" value="Genomic_DNA"/>
</dbReference>
<evidence type="ECO:0000256" key="1">
    <source>
        <dbReference type="SAM" id="Phobius"/>
    </source>
</evidence>
<dbReference type="RefSeq" id="WP_237662153.1">
    <property type="nucleotide sequence ID" value="NZ_BKBT01000018.1"/>
</dbReference>
<dbReference type="InterPro" id="IPR022742">
    <property type="entry name" value="Hydrolase_4"/>
</dbReference>
<dbReference type="InterPro" id="IPR052920">
    <property type="entry name" value="DNA-binding_regulatory"/>
</dbReference>
<evidence type="ECO:0000313" key="3">
    <source>
        <dbReference type="EMBL" id="WCG22043.1"/>
    </source>
</evidence>
<dbReference type="GO" id="GO:0016787">
    <property type="term" value="F:hydrolase activity"/>
    <property type="evidence" value="ECO:0007669"/>
    <property type="project" value="UniProtKB-KW"/>
</dbReference>
<dbReference type="Pfam" id="PF12146">
    <property type="entry name" value="Hydrolase_4"/>
    <property type="match status" value="1"/>
</dbReference>
<dbReference type="SUPFAM" id="SSF53474">
    <property type="entry name" value="alpha/beta-Hydrolases"/>
    <property type="match status" value="1"/>
</dbReference>